<dbReference type="InterPro" id="IPR058511">
    <property type="entry name" value="DUF8198"/>
</dbReference>
<organism evidence="2 3">
    <name type="scientific">Reinekea blandensis MED297</name>
    <dbReference type="NCBI Taxonomy" id="314283"/>
    <lineage>
        <taxon>Bacteria</taxon>
        <taxon>Pseudomonadati</taxon>
        <taxon>Pseudomonadota</taxon>
        <taxon>Gammaproteobacteria</taxon>
        <taxon>Oceanospirillales</taxon>
        <taxon>Saccharospirillaceae</taxon>
        <taxon>Reinekea</taxon>
    </lineage>
</organism>
<feature type="domain" description="DUF8198" evidence="1">
    <location>
        <begin position="24"/>
        <end position="221"/>
    </location>
</feature>
<dbReference type="STRING" id="314283.MED297_15105"/>
<gene>
    <name evidence="2" type="ORF">MED297_15105</name>
</gene>
<dbReference type="AlphaFoldDB" id="A4BH62"/>
<dbReference type="Proteomes" id="UP000005953">
    <property type="component" value="Unassembled WGS sequence"/>
</dbReference>
<dbReference type="EMBL" id="AAOE01000019">
    <property type="protein sequence ID" value="EAR08561.1"/>
    <property type="molecule type" value="Genomic_DNA"/>
</dbReference>
<dbReference type="NCBIfam" id="NF047641">
    <property type="entry name" value="FFLEE_fam"/>
    <property type="match status" value="1"/>
</dbReference>
<evidence type="ECO:0000259" key="1">
    <source>
        <dbReference type="Pfam" id="PF26621"/>
    </source>
</evidence>
<dbReference type="Pfam" id="PF26621">
    <property type="entry name" value="DUF8198"/>
    <property type="match status" value="1"/>
</dbReference>
<name>A4BH62_9GAMM</name>
<sequence length="224" mass="25906">MTHAHEYHNLILSHLEKVKRTRPTPEFKALQAWQANRLLNTHMALYEQPRFRPAMDFFKDELYSAEHFHRRNDQLIRALPLMCRTMPASVLDVVVSAAELHGLSLELDALLLHYLGNEPNLNELSLKSWVAAYRACQNPVDRARQLDLIELLGTELKTIVRKPMIRSLLSWATVPARLAGYDDIHQFVCRGYDAFDQLDNPDDFLIPVLTVERQLSDEWFSAST</sequence>
<proteinExistence type="predicted"/>
<keyword evidence="3" id="KW-1185">Reference proteome</keyword>
<dbReference type="RefSeq" id="WP_008043104.1">
    <property type="nucleotide sequence ID" value="NZ_CH724150.1"/>
</dbReference>
<comment type="caution">
    <text evidence="2">The sequence shown here is derived from an EMBL/GenBank/DDBJ whole genome shotgun (WGS) entry which is preliminary data.</text>
</comment>
<accession>A4BH62</accession>
<dbReference type="InterPro" id="IPR058063">
    <property type="entry name" value="FFLEE_fam"/>
</dbReference>
<evidence type="ECO:0000313" key="3">
    <source>
        <dbReference type="Proteomes" id="UP000005953"/>
    </source>
</evidence>
<dbReference type="HOGENOM" id="CLU_087830_0_0_6"/>
<dbReference type="OrthoDB" id="7957365at2"/>
<protein>
    <recommendedName>
        <fullName evidence="1">DUF8198 domain-containing protein</fullName>
    </recommendedName>
</protein>
<reference evidence="2 3" key="1">
    <citation type="submission" date="2006-02" db="EMBL/GenBank/DDBJ databases">
        <authorList>
            <person name="Pinhassi J."/>
            <person name="Pedros-Alio C."/>
            <person name="Ferriera S."/>
            <person name="Johnson J."/>
            <person name="Kravitz S."/>
            <person name="Halpern A."/>
            <person name="Remington K."/>
            <person name="Beeson K."/>
            <person name="Tran B."/>
            <person name="Rogers Y.-H."/>
            <person name="Friedman R."/>
            <person name="Venter J.C."/>
        </authorList>
    </citation>
    <scope>NUCLEOTIDE SEQUENCE [LARGE SCALE GENOMIC DNA]</scope>
    <source>
        <strain evidence="2 3">MED297</strain>
    </source>
</reference>
<evidence type="ECO:0000313" key="2">
    <source>
        <dbReference type="EMBL" id="EAR08561.1"/>
    </source>
</evidence>